<evidence type="ECO:0000256" key="1">
    <source>
        <dbReference type="ARBA" id="ARBA00004496"/>
    </source>
</evidence>
<dbReference type="Pfam" id="PF00275">
    <property type="entry name" value="EPSP_synthase"/>
    <property type="match status" value="1"/>
</dbReference>
<comment type="function">
    <text evidence="13">Cell wall formation. Adds enolpyruvyl to UDP-N-acetylglucosamine.</text>
</comment>
<reference evidence="16 17" key="1">
    <citation type="submission" date="2020-04" db="EMBL/GenBank/DDBJ databases">
        <authorList>
            <person name="De Canck E."/>
        </authorList>
    </citation>
    <scope>NUCLEOTIDE SEQUENCE [LARGE SCALE GENOMIC DNA]</scope>
    <source>
        <strain evidence="16 17">LMG 28138</strain>
    </source>
</reference>
<keyword evidence="17" id="KW-1185">Reference proteome</keyword>
<keyword evidence="7 13" id="KW-0573">Peptidoglycan synthesis</keyword>
<dbReference type="HAMAP" id="MF_00111">
    <property type="entry name" value="MurA"/>
    <property type="match status" value="1"/>
</dbReference>
<feature type="binding site" evidence="13">
    <location>
        <position position="92"/>
    </location>
    <ligand>
        <name>UDP-N-acetyl-alpha-D-glucosamine</name>
        <dbReference type="ChEBI" id="CHEBI:57705"/>
    </ligand>
</feature>
<feature type="binding site" evidence="13">
    <location>
        <position position="304"/>
    </location>
    <ligand>
        <name>UDP-N-acetyl-alpha-D-glucosamine</name>
        <dbReference type="ChEBI" id="CHEBI:57705"/>
    </ligand>
</feature>
<comment type="pathway">
    <text evidence="2 13">Cell wall biogenesis; peptidoglycan biosynthesis.</text>
</comment>
<comment type="subcellular location">
    <subcellularLocation>
        <location evidence="1 13">Cytoplasm</location>
    </subcellularLocation>
</comment>
<dbReference type="Proteomes" id="UP000494115">
    <property type="component" value="Unassembled WGS sequence"/>
</dbReference>
<evidence type="ECO:0000256" key="4">
    <source>
        <dbReference type="ARBA" id="ARBA00022618"/>
    </source>
</evidence>
<feature type="region of interest" description="Disordered" evidence="14">
    <location>
        <begin position="466"/>
        <end position="504"/>
    </location>
</feature>
<dbReference type="NCBIfam" id="TIGR01072">
    <property type="entry name" value="murA"/>
    <property type="match status" value="1"/>
</dbReference>
<evidence type="ECO:0000256" key="6">
    <source>
        <dbReference type="ARBA" id="ARBA00022960"/>
    </source>
</evidence>
<comment type="catalytic activity">
    <reaction evidence="12 13">
        <text>phosphoenolpyruvate + UDP-N-acetyl-alpha-D-glucosamine = UDP-N-acetyl-3-O-(1-carboxyvinyl)-alpha-D-glucosamine + phosphate</text>
        <dbReference type="Rhea" id="RHEA:18681"/>
        <dbReference type="ChEBI" id="CHEBI:43474"/>
        <dbReference type="ChEBI" id="CHEBI:57705"/>
        <dbReference type="ChEBI" id="CHEBI:58702"/>
        <dbReference type="ChEBI" id="CHEBI:68483"/>
        <dbReference type="EC" id="2.5.1.7"/>
    </reaction>
</comment>
<dbReference type="GO" id="GO:0009252">
    <property type="term" value="P:peptidoglycan biosynthetic process"/>
    <property type="evidence" value="ECO:0007669"/>
    <property type="project" value="UniProtKB-UniRule"/>
</dbReference>
<feature type="binding site" evidence="13">
    <location>
        <begin position="22"/>
        <end position="23"/>
    </location>
    <ligand>
        <name>phosphoenolpyruvate</name>
        <dbReference type="ChEBI" id="CHEBI:58702"/>
    </ligand>
</feature>
<dbReference type="InterPro" id="IPR001986">
    <property type="entry name" value="Enolpyruvate_Tfrase_dom"/>
</dbReference>
<dbReference type="FunFam" id="3.65.10.10:FF:000001">
    <property type="entry name" value="UDP-N-acetylglucosamine 1-carboxyvinyltransferase"/>
    <property type="match status" value="1"/>
</dbReference>
<dbReference type="InterPro" id="IPR036968">
    <property type="entry name" value="Enolpyruvate_Tfrase_sf"/>
</dbReference>
<proteinExistence type="inferred from homology"/>
<keyword evidence="6 13" id="KW-0133">Cell shape</keyword>
<dbReference type="PANTHER" id="PTHR43783">
    <property type="entry name" value="UDP-N-ACETYLGLUCOSAMINE 1-CARBOXYVINYLTRANSFERASE"/>
    <property type="match status" value="1"/>
</dbReference>
<keyword evidence="10 13" id="KW-0670">Pyruvate</keyword>
<dbReference type="UniPathway" id="UPA00219"/>
<dbReference type="GO" id="GO:0008360">
    <property type="term" value="P:regulation of cell shape"/>
    <property type="evidence" value="ECO:0007669"/>
    <property type="project" value="UniProtKB-KW"/>
</dbReference>
<evidence type="ECO:0000256" key="2">
    <source>
        <dbReference type="ARBA" id="ARBA00004752"/>
    </source>
</evidence>
<dbReference type="GO" id="GO:0008760">
    <property type="term" value="F:UDP-N-acetylglucosamine 1-carboxyvinyltransferase activity"/>
    <property type="evidence" value="ECO:0007669"/>
    <property type="project" value="UniProtKB-UniRule"/>
</dbReference>
<evidence type="ECO:0000313" key="16">
    <source>
        <dbReference type="EMBL" id="CAB3795986.1"/>
    </source>
</evidence>
<keyword evidence="9 13" id="KW-0961">Cell wall biogenesis/degradation</keyword>
<evidence type="ECO:0000256" key="9">
    <source>
        <dbReference type="ARBA" id="ARBA00023316"/>
    </source>
</evidence>
<dbReference type="GO" id="GO:0051301">
    <property type="term" value="P:cell division"/>
    <property type="evidence" value="ECO:0007669"/>
    <property type="project" value="UniProtKB-KW"/>
</dbReference>
<gene>
    <name evidence="13 16" type="primary">murA</name>
    <name evidence="16" type="ORF">LMG28138_03987</name>
</gene>
<dbReference type="InterPro" id="IPR013792">
    <property type="entry name" value="RNA3'P_cycl/enolpyr_Trfase_a/b"/>
</dbReference>
<dbReference type="GO" id="GO:0005737">
    <property type="term" value="C:cytoplasm"/>
    <property type="evidence" value="ECO:0007669"/>
    <property type="project" value="UniProtKB-SubCell"/>
</dbReference>
<feature type="domain" description="Enolpyruvate transferase" evidence="15">
    <location>
        <begin position="7"/>
        <end position="405"/>
    </location>
</feature>
<dbReference type="InterPro" id="IPR005750">
    <property type="entry name" value="UDP_GlcNAc_COvinyl_MurA"/>
</dbReference>
<organism evidence="16 17">
    <name type="scientific">Pararobbsia alpina</name>
    <dbReference type="NCBI Taxonomy" id="621374"/>
    <lineage>
        <taxon>Bacteria</taxon>
        <taxon>Pseudomonadati</taxon>
        <taxon>Pseudomonadota</taxon>
        <taxon>Betaproteobacteria</taxon>
        <taxon>Burkholderiales</taxon>
        <taxon>Burkholderiaceae</taxon>
        <taxon>Pararobbsia</taxon>
    </lineage>
</organism>
<evidence type="ECO:0000256" key="3">
    <source>
        <dbReference type="ARBA" id="ARBA00022490"/>
    </source>
</evidence>
<dbReference type="SUPFAM" id="SSF55205">
    <property type="entry name" value="EPT/RTPC-like"/>
    <property type="match status" value="1"/>
</dbReference>
<evidence type="ECO:0000256" key="10">
    <source>
        <dbReference type="ARBA" id="ARBA00023317"/>
    </source>
</evidence>
<dbReference type="Gene3D" id="3.65.10.10">
    <property type="entry name" value="Enolpyruvate transferase domain"/>
    <property type="match status" value="2"/>
</dbReference>
<feature type="active site" description="Proton donor" evidence="13">
    <location>
        <position position="116"/>
    </location>
</feature>
<keyword evidence="3 13" id="KW-0963">Cytoplasm</keyword>
<name>A0A6S7BCX6_9BURK</name>
<evidence type="ECO:0000256" key="12">
    <source>
        <dbReference type="ARBA" id="ARBA00047527"/>
    </source>
</evidence>
<dbReference type="GO" id="GO:0071555">
    <property type="term" value="P:cell wall organization"/>
    <property type="evidence" value="ECO:0007669"/>
    <property type="project" value="UniProtKB-KW"/>
</dbReference>
<dbReference type="GO" id="GO:0019277">
    <property type="term" value="P:UDP-N-acetylgalactosamine biosynthetic process"/>
    <property type="evidence" value="ECO:0007669"/>
    <property type="project" value="InterPro"/>
</dbReference>
<evidence type="ECO:0000256" key="7">
    <source>
        <dbReference type="ARBA" id="ARBA00022984"/>
    </source>
</evidence>
<dbReference type="AlphaFoldDB" id="A0A6S7BCX6"/>
<evidence type="ECO:0000256" key="14">
    <source>
        <dbReference type="SAM" id="MobiDB-lite"/>
    </source>
</evidence>
<feature type="binding site" evidence="13">
    <location>
        <begin position="121"/>
        <end position="125"/>
    </location>
    <ligand>
        <name>UDP-N-acetyl-alpha-D-glucosamine</name>
        <dbReference type="ChEBI" id="CHEBI:57705"/>
    </ligand>
</feature>
<accession>A0A6S7BCX6</accession>
<keyword evidence="8 13" id="KW-0131">Cell cycle</keyword>
<comment type="caution">
    <text evidence="13">Lacks conserved residue(s) required for the propagation of feature annotation.</text>
</comment>
<keyword evidence="4 13" id="KW-0132">Cell division</keyword>
<protein>
    <recommendedName>
        <fullName evidence="13">UDP-N-acetylglucosamine 1-carboxyvinyltransferase</fullName>
        <ecNumber evidence="13">2.5.1.7</ecNumber>
    </recommendedName>
    <alternativeName>
        <fullName evidence="13">Enoylpyruvate transferase</fullName>
    </alternativeName>
    <alternativeName>
        <fullName evidence="13">UDP-N-acetylglucosamine enolpyruvyl transferase</fullName>
        <shortName evidence="13">EPT</shortName>
    </alternativeName>
</protein>
<evidence type="ECO:0000259" key="15">
    <source>
        <dbReference type="Pfam" id="PF00275"/>
    </source>
</evidence>
<dbReference type="CDD" id="cd01555">
    <property type="entry name" value="UdpNAET"/>
    <property type="match status" value="1"/>
</dbReference>
<feature type="modified residue" description="2-(S-cysteinyl)pyruvic acid O-phosphothioketal" evidence="13">
    <location>
        <position position="116"/>
    </location>
</feature>
<sequence>MDKLVIQGGRRLSGEITVSGAKNAALPILCASLLTADTVALSNVPNLQDVRTTLKLLRQMGVRATNSGHEVTLDGTHVDNPVAPYELVKTMRASILVLGPLLARFGHAKVSLPGGCAIGARPVDQHIKGLQAMGAEISIEHGFIEARAKRLKGNRIVTDMITVTGTENLLMAATLADGETILENAAREPEVTDLAHLLVAMGAKVEGIGSDRLVVQGVERLHGASHRVIPDRIEAGTFLCAVAAAGGDVTLRNVRPGLLDAVLDKLREAGVELLCGDDTIRVKMSRRPDAVSFKTSEYPAFPTDMQAQFMVLNSIAAGESRVVETIFENRFMHVQELNRLGANITIDGHTAFVTGVERLSGAKVMATDLRASASLVIAGLVASGETLIDRIYHLDRGYDQMEAKLSAVGAEVRRIGGQHETVAAGDAGGEVLEVLEVTNGVATTGAVGEPHEDAYGVRANGVNGTHGAHGLNGVNGAHPGHAGTGAGIQAPPPGAQDKSTGFVQ</sequence>
<dbReference type="PANTHER" id="PTHR43783:SF1">
    <property type="entry name" value="UDP-N-ACETYLGLUCOSAMINE 1-CARBOXYVINYLTRANSFERASE"/>
    <property type="match status" value="1"/>
</dbReference>
<evidence type="ECO:0000256" key="8">
    <source>
        <dbReference type="ARBA" id="ARBA00023306"/>
    </source>
</evidence>
<evidence type="ECO:0000256" key="5">
    <source>
        <dbReference type="ARBA" id="ARBA00022679"/>
    </source>
</evidence>
<feature type="binding site" evidence="13">
    <location>
        <position position="326"/>
    </location>
    <ligand>
        <name>UDP-N-acetyl-alpha-D-glucosamine</name>
        <dbReference type="ChEBI" id="CHEBI:57705"/>
    </ligand>
</feature>
<comment type="similarity">
    <text evidence="11 13">Belongs to the EPSP synthase family. MurA subfamily.</text>
</comment>
<evidence type="ECO:0000313" key="17">
    <source>
        <dbReference type="Proteomes" id="UP000494115"/>
    </source>
</evidence>
<dbReference type="EMBL" id="CADIKM010000022">
    <property type="protein sequence ID" value="CAB3795986.1"/>
    <property type="molecule type" value="Genomic_DNA"/>
</dbReference>
<dbReference type="NCBIfam" id="NF006873">
    <property type="entry name" value="PRK09369.1"/>
    <property type="match status" value="1"/>
</dbReference>
<dbReference type="EC" id="2.5.1.7" evidence="13"/>
<evidence type="ECO:0000256" key="13">
    <source>
        <dbReference type="HAMAP-Rule" id="MF_00111"/>
    </source>
</evidence>
<dbReference type="InterPro" id="IPR050068">
    <property type="entry name" value="MurA_subfamily"/>
</dbReference>
<evidence type="ECO:0000256" key="11">
    <source>
        <dbReference type="ARBA" id="ARBA00038367"/>
    </source>
</evidence>
<keyword evidence="5 13" id="KW-0808">Transferase</keyword>